<dbReference type="Proteomes" id="UP000001449">
    <property type="component" value="Chromosome 10"/>
</dbReference>
<dbReference type="InParanoid" id="B8C9J0"/>
<sequence>MFFPPRFEPHSTSEPQWYPRPITDSIESNLDLLERLEEERRNRLRNIANVKAKVPIGLEAVASSSSANGAAPPASSGSLSPHPSSARATTLNNYSQHRYFPPPTTPAASSSIYHHHHRDRIAVNTTPASSRRVRHYRNVRNPRMSLGATPRSGGATPRSAASSHSSSSTTNLSHISHSNPMHVMVLLHFITWHLRRLEGVCSLLLRLIHEEAEEGVAVVAELGGIVF</sequence>
<feature type="compositionally biased region" description="Basic residues" evidence="1">
    <location>
        <begin position="131"/>
        <end position="140"/>
    </location>
</feature>
<feature type="compositionally biased region" description="Low complexity" evidence="1">
    <location>
        <begin position="65"/>
        <end position="86"/>
    </location>
</feature>
<reference evidence="2 3" key="1">
    <citation type="journal article" date="2004" name="Science">
        <title>The genome of the diatom Thalassiosira pseudonana: ecology, evolution, and metabolism.</title>
        <authorList>
            <person name="Armbrust E.V."/>
            <person name="Berges J.A."/>
            <person name="Bowler C."/>
            <person name="Green B.R."/>
            <person name="Martinez D."/>
            <person name="Putnam N.H."/>
            <person name="Zhou S."/>
            <person name="Allen A.E."/>
            <person name="Apt K.E."/>
            <person name="Bechner M."/>
            <person name="Brzezinski M.A."/>
            <person name="Chaal B.K."/>
            <person name="Chiovitti A."/>
            <person name="Davis A.K."/>
            <person name="Demarest M.S."/>
            <person name="Detter J.C."/>
            <person name="Glavina T."/>
            <person name="Goodstein D."/>
            <person name="Hadi M.Z."/>
            <person name="Hellsten U."/>
            <person name="Hildebrand M."/>
            <person name="Jenkins B.D."/>
            <person name="Jurka J."/>
            <person name="Kapitonov V.V."/>
            <person name="Kroger N."/>
            <person name="Lau W.W."/>
            <person name="Lane T.W."/>
            <person name="Larimer F.W."/>
            <person name="Lippmeier J.C."/>
            <person name="Lucas S."/>
            <person name="Medina M."/>
            <person name="Montsant A."/>
            <person name="Obornik M."/>
            <person name="Parker M.S."/>
            <person name="Palenik B."/>
            <person name="Pazour G.J."/>
            <person name="Richardson P.M."/>
            <person name="Rynearson T.A."/>
            <person name="Saito M.A."/>
            <person name="Schwartz D.C."/>
            <person name="Thamatrakoln K."/>
            <person name="Valentin K."/>
            <person name="Vardi A."/>
            <person name="Wilkerson F.P."/>
            <person name="Rokhsar D.S."/>
        </authorList>
    </citation>
    <scope>NUCLEOTIDE SEQUENCE [LARGE SCALE GENOMIC DNA]</scope>
    <source>
        <strain evidence="2 3">CCMP1335</strain>
    </source>
</reference>
<evidence type="ECO:0000256" key="1">
    <source>
        <dbReference type="SAM" id="MobiDB-lite"/>
    </source>
</evidence>
<protein>
    <submittedName>
        <fullName evidence="2">Uncharacterized protein</fullName>
    </submittedName>
</protein>
<keyword evidence="3" id="KW-1185">Reference proteome</keyword>
<dbReference type="RefSeq" id="XP_002292672.1">
    <property type="nucleotide sequence ID" value="XM_002292636.1"/>
</dbReference>
<dbReference type="EMBL" id="CM000646">
    <property type="protein sequence ID" value="EED89868.1"/>
    <property type="molecule type" value="Genomic_DNA"/>
</dbReference>
<dbReference type="PaxDb" id="35128-Thaps8453"/>
<feature type="compositionally biased region" description="Polar residues" evidence="1">
    <location>
        <begin position="87"/>
        <end position="96"/>
    </location>
</feature>
<feature type="region of interest" description="Disordered" evidence="1">
    <location>
        <begin position="65"/>
        <end position="174"/>
    </location>
</feature>
<organism evidence="2 3">
    <name type="scientific">Thalassiosira pseudonana</name>
    <name type="common">Marine diatom</name>
    <name type="synonym">Cyclotella nana</name>
    <dbReference type="NCBI Taxonomy" id="35128"/>
    <lineage>
        <taxon>Eukaryota</taxon>
        <taxon>Sar</taxon>
        <taxon>Stramenopiles</taxon>
        <taxon>Ochrophyta</taxon>
        <taxon>Bacillariophyta</taxon>
        <taxon>Coscinodiscophyceae</taxon>
        <taxon>Thalassiosirophycidae</taxon>
        <taxon>Thalassiosirales</taxon>
        <taxon>Thalassiosiraceae</taxon>
        <taxon>Thalassiosira</taxon>
    </lineage>
</organism>
<feature type="region of interest" description="Disordered" evidence="1">
    <location>
        <begin position="1"/>
        <end position="20"/>
    </location>
</feature>
<dbReference type="AlphaFoldDB" id="B8C9J0"/>
<gene>
    <name evidence="2" type="ORF">THAPSDRAFT_8453</name>
</gene>
<reference evidence="2 3" key="2">
    <citation type="journal article" date="2008" name="Nature">
        <title>The Phaeodactylum genome reveals the evolutionary history of diatom genomes.</title>
        <authorList>
            <person name="Bowler C."/>
            <person name="Allen A.E."/>
            <person name="Badger J.H."/>
            <person name="Grimwood J."/>
            <person name="Jabbari K."/>
            <person name="Kuo A."/>
            <person name="Maheswari U."/>
            <person name="Martens C."/>
            <person name="Maumus F."/>
            <person name="Otillar R.P."/>
            <person name="Rayko E."/>
            <person name="Salamov A."/>
            <person name="Vandepoele K."/>
            <person name="Beszteri B."/>
            <person name="Gruber A."/>
            <person name="Heijde M."/>
            <person name="Katinka M."/>
            <person name="Mock T."/>
            <person name="Valentin K."/>
            <person name="Verret F."/>
            <person name="Berges J.A."/>
            <person name="Brownlee C."/>
            <person name="Cadoret J.P."/>
            <person name="Chiovitti A."/>
            <person name="Choi C.J."/>
            <person name="Coesel S."/>
            <person name="De Martino A."/>
            <person name="Detter J.C."/>
            <person name="Durkin C."/>
            <person name="Falciatore A."/>
            <person name="Fournet J."/>
            <person name="Haruta M."/>
            <person name="Huysman M.J."/>
            <person name="Jenkins B.D."/>
            <person name="Jiroutova K."/>
            <person name="Jorgensen R.E."/>
            <person name="Joubert Y."/>
            <person name="Kaplan A."/>
            <person name="Kroger N."/>
            <person name="Kroth P.G."/>
            <person name="La Roche J."/>
            <person name="Lindquist E."/>
            <person name="Lommer M."/>
            <person name="Martin-Jezequel V."/>
            <person name="Lopez P.J."/>
            <person name="Lucas S."/>
            <person name="Mangogna M."/>
            <person name="McGinnis K."/>
            <person name="Medlin L.K."/>
            <person name="Montsant A."/>
            <person name="Oudot-Le Secq M.P."/>
            <person name="Napoli C."/>
            <person name="Obornik M."/>
            <person name="Parker M.S."/>
            <person name="Petit J.L."/>
            <person name="Porcel B.M."/>
            <person name="Poulsen N."/>
            <person name="Robison M."/>
            <person name="Rychlewski L."/>
            <person name="Rynearson T.A."/>
            <person name="Schmutz J."/>
            <person name="Shapiro H."/>
            <person name="Siaut M."/>
            <person name="Stanley M."/>
            <person name="Sussman M.R."/>
            <person name="Taylor A.R."/>
            <person name="Vardi A."/>
            <person name="von Dassow P."/>
            <person name="Vyverman W."/>
            <person name="Willis A."/>
            <person name="Wyrwicz L.S."/>
            <person name="Rokhsar D.S."/>
            <person name="Weissenbach J."/>
            <person name="Armbrust E.V."/>
            <person name="Green B.R."/>
            <person name="Van de Peer Y."/>
            <person name="Grigoriev I.V."/>
        </authorList>
    </citation>
    <scope>NUCLEOTIDE SEQUENCE [LARGE SCALE GENOMIC DNA]</scope>
    <source>
        <strain evidence="2 3">CCMP1335</strain>
    </source>
</reference>
<feature type="compositionally biased region" description="Low complexity" evidence="1">
    <location>
        <begin position="155"/>
        <end position="174"/>
    </location>
</feature>
<dbReference type="GeneID" id="7446857"/>
<evidence type="ECO:0000313" key="3">
    <source>
        <dbReference type="Proteomes" id="UP000001449"/>
    </source>
</evidence>
<proteinExistence type="predicted"/>
<accession>B8C9J0</accession>
<dbReference type="HOGENOM" id="CLU_1221807_0_0_1"/>
<name>B8C9J0_THAPS</name>
<evidence type="ECO:0000313" key="2">
    <source>
        <dbReference type="EMBL" id="EED89868.1"/>
    </source>
</evidence>
<dbReference type="KEGG" id="tps:THAPSDRAFT_8453"/>